<evidence type="ECO:0000313" key="9">
    <source>
        <dbReference type="Proteomes" id="UP000606974"/>
    </source>
</evidence>
<evidence type="ECO:0000256" key="1">
    <source>
        <dbReference type="ARBA" id="ARBA00009986"/>
    </source>
</evidence>
<keyword evidence="2 6" id="KW-0560">Oxidoreductase</keyword>
<sequence>MAPSKLTTVDFNTFANIVNGEPRSAKNKYNGIDPTTKEKLWDVPVASKEDVEDAVRAANEAYRKWSKKSWEERQEALNRFKDLYASYVDDLTELLLKEVGRPKCFSELEIKSCLAFTDWHMKLSQPEPEQYEDDEKTITTRFLPLGVVAAICPWNYPVTLSVGKIVPAVLAGNAIIVKPSPFTPYSALKVVEIAQQVFPPGLVQALGGDDKLGPALVAHPDIQIVSFTGSIATGKKVMAAAASTLKRVTLELGGNDPCIILPDVDIAKTAPQVALGAFLNSGQICVAIKRIYIHKDIYRPFVDALISFTEQLKIGTPKGENVMLGPLQNEMQYEKVKTFFEDSKKNGYKFVAGTDNVEEGKGYFIKPAIIDNPPNDSKIVTEEPFGPIVPCQPWEDEAEVIARANNTKAGLAASVFGKDLERCERIANQIESGSVFINSFAKPRPMAIFGGMKESGIGGEWGKLGMLSFMIPQAIHRYK</sequence>
<dbReference type="InterPro" id="IPR016163">
    <property type="entry name" value="Ald_DH_C"/>
</dbReference>
<comment type="catalytic activity">
    <reaction evidence="4">
        <text>an aldehyde + NAD(+) + H2O = a carboxylate + NADH + 2 H(+)</text>
        <dbReference type="Rhea" id="RHEA:16185"/>
        <dbReference type="ChEBI" id="CHEBI:15377"/>
        <dbReference type="ChEBI" id="CHEBI:15378"/>
        <dbReference type="ChEBI" id="CHEBI:17478"/>
        <dbReference type="ChEBI" id="CHEBI:29067"/>
        <dbReference type="ChEBI" id="CHEBI:57540"/>
        <dbReference type="ChEBI" id="CHEBI:57945"/>
        <dbReference type="EC" id="1.2.1.3"/>
    </reaction>
</comment>
<feature type="domain" description="Aldehyde dehydrogenase" evidence="7">
    <location>
        <begin position="26"/>
        <end position="471"/>
    </location>
</feature>
<comment type="similarity">
    <text evidence="1 6">Belongs to the aldehyde dehydrogenase family.</text>
</comment>
<dbReference type="PROSITE" id="PS00687">
    <property type="entry name" value="ALDEHYDE_DEHYDR_GLU"/>
    <property type="match status" value="1"/>
</dbReference>
<dbReference type="FunFam" id="3.40.309.10:FF:000009">
    <property type="entry name" value="Aldehyde dehydrogenase A"/>
    <property type="match status" value="1"/>
</dbReference>
<dbReference type="EMBL" id="JAACFV010000003">
    <property type="protein sequence ID" value="KAF7513834.1"/>
    <property type="molecule type" value="Genomic_DNA"/>
</dbReference>
<name>A0A8H7E810_9EURO</name>
<dbReference type="Pfam" id="PF00171">
    <property type="entry name" value="Aldedh"/>
    <property type="match status" value="1"/>
</dbReference>
<evidence type="ECO:0000313" key="8">
    <source>
        <dbReference type="EMBL" id="KAF7513834.1"/>
    </source>
</evidence>
<evidence type="ECO:0000256" key="2">
    <source>
        <dbReference type="ARBA" id="ARBA00023002"/>
    </source>
</evidence>
<dbReference type="EC" id="1.2.1.3" evidence="3"/>
<dbReference type="FunFam" id="3.40.605.10:FF:000007">
    <property type="entry name" value="NAD/NADP-dependent betaine aldehyde dehydrogenase"/>
    <property type="match status" value="1"/>
</dbReference>
<dbReference type="Proteomes" id="UP000606974">
    <property type="component" value="Unassembled WGS sequence"/>
</dbReference>
<feature type="active site" evidence="5">
    <location>
        <position position="251"/>
    </location>
</feature>
<accession>A0A8H7E810</accession>
<organism evidence="8 9">
    <name type="scientific">Endocarpon pusillum</name>
    <dbReference type="NCBI Taxonomy" id="364733"/>
    <lineage>
        <taxon>Eukaryota</taxon>
        <taxon>Fungi</taxon>
        <taxon>Dikarya</taxon>
        <taxon>Ascomycota</taxon>
        <taxon>Pezizomycotina</taxon>
        <taxon>Eurotiomycetes</taxon>
        <taxon>Chaetothyriomycetidae</taxon>
        <taxon>Verrucariales</taxon>
        <taxon>Verrucariaceae</taxon>
        <taxon>Endocarpon</taxon>
    </lineage>
</organism>
<evidence type="ECO:0000256" key="6">
    <source>
        <dbReference type="RuleBase" id="RU003345"/>
    </source>
</evidence>
<dbReference type="AlphaFoldDB" id="A0A8H7E810"/>
<evidence type="ECO:0000256" key="5">
    <source>
        <dbReference type="PROSITE-ProRule" id="PRU10007"/>
    </source>
</evidence>
<proteinExistence type="inferred from homology"/>
<dbReference type="OrthoDB" id="310895at2759"/>
<dbReference type="Gene3D" id="3.40.309.10">
    <property type="entry name" value="Aldehyde Dehydrogenase, Chain A, domain 2"/>
    <property type="match status" value="1"/>
</dbReference>
<dbReference type="SUPFAM" id="SSF53720">
    <property type="entry name" value="ALDH-like"/>
    <property type="match status" value="1"/>
</dbReference>
<comment type="caution">
    <text evidence="8">The sequence shown here is derived from an EMBL/GenBank/DDBJ whole genome shotgun (WGS) entry which is preliminary data.</text>
</comment>
<dbReference type="Gene3D" id="3.40.605.10">
    <property type="entry name" value="Aldehyde Dehydrogenase, Chain A, domain 1"/>
    <property type="match status" value="1"/>
</dbReference>
<evidence type="ECO:0000256" key="3">
    <source>
        <dbReference type="ARBA" id="ARBA00024226"/>
    </source>
</evidence>
<dbReference type="InterPro" id="IPR044086">
    <property type="entry name" value="LUC3-like"/>
</dbReference>
<gene>
    <name evidence="8" type="ORF">GJ744_006448</name>
</gene>
<dbReference type="GO" id="GO:0004029">
    <property type="term" value="F:aldehyde dehydrogenase (NAD+) activity"/>
    <property type="evidence" value="ECO:0007669"/>
    <property type="project" value="UniProtKB-EC"/>
</dbReference>
<dbReference type="CDD" id="cd07106">
    <property type="entry name" value="ALDH_AldA-AAD23400"/>
    <property type="match status" value="1"/>
</dbReference>
<dbReference type="InterPro" id="IPR016162">
    <property type="entry name" value="Ald_DH_N"/>
</dbReference>
<dbReference type="InterPro" id="IPR015590">
    <property type="entry name" value="Aldehyde_DH_dom"/>
</dbReference>
<dbReference type="InterPro" id="IPR029510">
    <property type="entry name" value="Ald_DH_CS_GLU"/>
</dbReference>
<dbReference type="InterPro" id="IPR016161">
    <property type="entry name" value="Ald_DH/histidinol_DH"/>
</dbReference>
<dbReference type="InterPro" id="IPR016160">
    <property type="entry name" value="Ald_DH_CS_CYS"/>
</dbReference>
<reference evidence="8" key="1">
    <citation type="submission" date="2020-02" db="EMBL/GenBank/DDBJ databases">
        <authorList>
            <person name="Palmer J.M."/>
        </authorList>
    </citation>
    <scope>NUCLEOTIDE SEQUENCE</scope>
    <source>
        <strain evidence="8">EPUS1.4</strain>
        <tissue evidence="8">Thallus</tissue>
    </source>
</reference>
<evidence type="ECO:0000259" key="7">
    <source>
        <dbReference type="Pfam" id="PF00171"/>
    </source>
</evidence>
<protein>
    <recommendedName>
        <fullName evidence="3">aldehyde dehydrogenase (NAD(+))</fullName>
        <ecNumber evidence="3">1.2.1.3</ecNumber>
    </recommendedName>
</protein>
<keyword evidence="9" id="KW-1185">Reference proteome</keyword>
<dbReference type="PROSITE" id="PS00070">
    <property type="entry name" value="ALDEHYDE_DEHYDR_CYS"/>
    <property type="match status" value="1"/>
</dbReference>
<dbReference type="PANTHER" id="PTHR11699">
    <property type="entry name" value="ALDEHYDE DEHYDROGENASE-RELATED"/>
    <property type="match status" value="1"/>
</dbReference>
<evidence type="ECO:0000256" key="4">
    <source>
        <dbReference type="ARBA" id="ARBA00049194"/>
    </source>
</evidence>